<evidence type="ECO:0000313" key="2">
    <source>
        <dbReference type="EMBL" id="MDC3983120.1"/>
    </source>
</evidence>
<comment type="caution">
    <text evidence="2">The sequence shown here is derived from an EMBL/GenBank/DDBJ whole genome shotgun (WGS) entry which is preliminary data.</text>
</comment>
<keyword evidence="3" id="KW-1185">Reference proteome</keyword>
<organism evidence="2 3">
    <name type="scientific">Polyangium jinanense</name>
    <dbReference type="NCBI Taxonomy" id="2829994"/>
    <lineage>
        <taxon>Bacteria</taxon>
        <taxon>Pseudomonadati</taxon>
        <taxon>Myxococcota</taxon>
        <taxon>Polyangia</taxon>
        <taxon>Polyangiales</taxon>
        <taxon>Polyangiaceae</taxon>
        <taxon>Polyangium</taxon>
    </lineage>
</organism>
<evidence type="ECO:0000313" key="3">
    <source>
        <dbReference type="Proteomes" id="UP001151081"/>
    </source>
</evidence>
<reference evidence="2 3" key="1">
    <citation type="submission" date="2021-04" db="EMBL/GenBank/DDBJ databases">
        <title>Genome analysis of Polyangium sp.</title>
        <authorList>
            <person name="Li Y."/>
            <person name="Wang J."/>
        </authorList>
    </citation>
    <scope>NUCLEOTIDE SEQUENCE [LARGE SCALE GENOMIC DNA]</scope>
    <source>
        <strain evidence="2 3">SDU14</strain>
    </source>
</reference>
<evidence type="ECO:0000256" key="1">
    <source>
        <dbReference type="SAM" id="MobiDB-lite"/>
    </source>
</evidence>
<dbReference type="RefSeq" id="WP_272423838.1">
    <property type="nucleotide sequence ID" value="NZ_JAGTJJ010000011.1"/>
</dbReference>
<proteinExistence type="predicted"/>
<protein>
    <submittedName>
        <fullName evidence="2">Uncharacterized protein</fullName>
    </submittedName>
</protein>
<feature type="region of interest" description="Disordered" evidence="1">
    <location>
        <begin position="244"/>
        <end position="270"/>
    </location>
</feature>
<dbReference type="Proteomes" id="UP001151081">
    <property type="component" value="Unassembled WGS sequence"/>
</dbReference>
<sequence length="538" mass="58478">MEGATFCDRKGNGFRLGRRGLGSPVSLALTLALGLASSLVTTGAFADEPRSATEPRVMQEPGEVVNVIDAFDEGDAFDIAISLGFQYSTKSAKIQRETNVFGPGLTSGGFTSNLMNVAQFSEQTSRLIPRVDIGLYKDLALYFRAPIILNNSRELTGLDGSDRVQSVVLQGAPGEQLFSLPFNSPDRSGLEYLAVGIDTSAFMNQARDRTKPTLLFGVEGRFSLGTPMHACNPDAPSGQLKCAHPSDINRNGQRDVTAPNDPNNNLEGFDVSERDAGVTRGTIGLEVHTLVSKRIKYLEPYGGFSALFEFQQEDSDYGITDLEGSLVNRPPIRGTMTLGLMIIPWENREKFGRLTFDLRVQGTYTSEGRDYSEIYDALGASTAASLRQPQWAKYMANPAYNPDAQPGMEQAHSIIDPQSQKTYVTGLTDVQQYATIRGQASVTWQASEYVKFNLGFGFTHDQKHGITADQPCNPSFKDNPGATGPCNFKTDLSGGGELITATGIPNPNYRPTINAVGRRFWVGDSNTFDVFASGVVMF</sequence>
<dbReference type="EMBL" id="JAGTJJ010000011">
    <property type="protein sequence ID" value="MDC3983120.1"/>
    <property type="molecule type" value="Genomic_DNA"/>
</dbReference>
<accession>A0A9X4AUC4</accession>
<dbReference type="AlphaFoldDB" id="A0A9X4AUC4"/>
<name>A0A9X4AUC4_9BACT</name>
<gene>
    <name evidence="2" type="ORF">KEG57_21585</name>
</gene>